<dbReference type="SUPFAM" id="SSF56436">
    <property type="entry name" value="C-type lectin-like"/>
    <property type="match status" value="1"/>
</dbReference>
<evidence type="ECO:0000313" key="11">
    <source>
        <dbReference type="Proteomes" id="UP000326354"/>
    </source>
</evidence>
<dbReference type="InterPro" id="IPR011009">
    <property type="entry name" value="Kinase-like_dom_sf"/>
</dbReference>
<feature type="compositionally biased region" description="Basic and acidic residues" evidence="8">
    <location>
        <begin position="300"/>
        <end position="319"/>
    </location>
</feature>
<sequence>MPKVKDLSILMTRKDLANEDLSQLKFSPGFIIADRYECIELIGAGGMGAVYLVKDHILDNELIALKVLLPKFLGDEEAKKRFRKEVAISRKIFHQNVLRTYDLGTFESLDFFTMEYVQGQNLREWMKEQHTKGDIPLEQIADILVNVLEGLECAHKLTVHCDIKPDNILLCKSAPYYQVKICDFGISRIQNNTQLTYTSRIMGTYNYIAPEIQENGKIDRRIDLYSVGVICYEMLTEKMPIGRFSLPRELRPDLPEAIDTFIEKALAYEPENRFQNAEEMSEALQDFVSPNKRSAKRMKKDAQRQQQEQEKELTELKEKLDSRGKKLSELVVRQQNLQELLEQREQELAQKQTQLEQKVAIIEKQKKDLERKNKQVQEKQIALEDVEKELKHRKQQMEKNFRAKEQDFRKKLEAQRVQFEKEKSAFERHRQQVIEETDKIALHKKKEVSLFETAKLSFKSIATKRRTKAPFATTLWNECWQEQHEYFNFTHSSWKSLAVAKQKRYAQQYQRWYAQQHGYATEQIFVAGEIRVAMMLVPPGIFFMGGEEHDNEKPTHKVTIDRPFWMAKYPITQHQWYSVTGNKPWQGKKYGEEFPGSAASYISWKKIQEEFFAVIGKEFRFPSEAQWEYACRAGTTTNYYWGEDKSKIGEYAWYSANKKKNTPHLVGQKKPNMWGLSDMIGNVWEWCGDCWSENYHKTPVDGSSLKTESSTRSRRGGSYWSFAQDCRSACRTSNRADNCWDDLGFRILRKIK</sequence>
<proteinExistence type="inferred from homology"/>
<dbReference type="Pfam" id="PF03781">
    <property type="entry name" value="FGE-sulfatase"/>
    <property type="match status" value="1"/>
</dbReference>
<feature type="binding site" evidence="7">
    <location>
        <position position="66"/>
    </location>
    <ligand>
        <name>ATP</name>
        <dbReference type="ChEBI" id="CHEBI:30616"/>
    </ligand>
</feature>
<evidence type="ECO:0000256" key="7">
    <source>
        <dbReference type="PROSITE-ProRule" id="PRU10141"/>
    </source>
</evidence>
<accession>A0A5S9IP04</accession>
<dbReference type="EC" id="2.7.11.1" evidence="2"/>
<dbReference type="InterPro" id="IPR050660">
    <property type="entry name" value="NEK_Ser/Thr_kinase"/>
</dbReference>
<protein>
    <recommendedName>
        <fullName evidence="2">non-specific serine/threonine protein kinase</fullName>
        <ecNumber evidence="2">2.7.11.1</ecNumber>
    </recommendedName>
</protein>
<evidence type="ECO:0000256" key="5">
    <source>
        <dbReference type="ARBA" id="ARBA00022777"/>
    </source>
</evidence>
<dbReference type="OrthoDB" id="174270at2"/>
<comment type="similarity">
    <text evidence="1">Belongs to the protein kinase superfamily. NEK Ser/Thr protein kinase family. NIMA subfamily.</text>
</comment>
<dbReference type="EMBL" id="AP019860">
    <property type="protein sequence ID" value="BBM85399.1"/>
    <property type="molecule type" value="Genomic_DNA"/>
</dbReference>
<evidence type="ECO:0000256" key="4">
    <source>
        <dbReference type="ARBA" id="ARBA00022741"/>
    </source>
</evidence>
<keyword evidence="5 10" id="KW-0418">Kinase</keyword>
<dbReference type="InterPro" id="IPR042095">
    <property type="entry name" value="SUMF_sf"/>
</dbReference>
<dbReference type="KEGG" id="uam:UABAM_03766"/>
<evidence type="ECO:0000313" key="10">
    <source>
        <dbReference type="EMBL" id="BBM85399.1"/>
    </source>
</evidence>
<dbReference type="Proteomes" id="UP000326354">
    <property type="component" value="Chromosome"/>
</dbReference>
<evidence type="ECO:0000256" key="3">
    <source>
        <dbReference type="ARBA" id="ARBA00022679"/>
    </source>
</evidence>
<keyword evidence="10" id="KW-0723">Serine/threonine-protein kinase</keyword>
<dbReference type="GO" id="GO:0005524">
    <property type="term" value="F:ATP binding"/>
    <property type="evidence" value="ECO:0007669"/>
    <property type="project" value="UniProtKB-UniRule"/>
</dbReference>
<dbReference type="PANTHER" id="PTHR43671">
    <property type="entry name" value="SERINE/THREONINE-PROTEIN KINASE NEK"/>
    <property type="match status" value="1"/>
</dbReference>
<evidence type="ECO:0000256" key="6">
    <source>
        <dbReference type="ARBA" id="ARBA00022840"/>
    </source>
</evidence>
<keyword evidence="4 7" id="KW-0547">Nucleotide-binding</keyword>
<evidence type="ECO:0000256" key="1">
    <source>
        <dbReference type="ARBA" id="ARBA00010886"/>
    </source>
</evidence>
<dbReference type="RefSeq" id="WP_151969504.1">
    <property type="nucleotide sequence ID" value="NZ_AP019860.1"/>
</dbReference>
<name>A0A5S9IP04_UABAM</name>
<dbReference type="PANTHER" id="PTHR43671:SF13">
    <property type="entry name" value="SERINE_THREONINE-PROTEIN KINASE NEK2"/>
    <property type="match status" value="1"/>
</dbReference>
<feature type="domain" description="Protein kinase" evidence="9">
    <location>
        <begin position="36"/>
        <end position="288"/>
    </location>
</feature>
<dbReference type="PROSITE" id="PS50011">
    <property type="entry name" value="PROTEIN_KINASE_DOM"/>
    <property type="match status" value="1"/>
</dbReference>
<dbReference type="Gene3D" id="1.10.510.10">
    <property type="entry name" value="Transferase(Phosphotransferase) domain 1"/>
    <property type="match status" value="1"/>
</dbReference>
<dbReference type="Pfam" id="PF00069">
    <property type="entry name" value="Pkinase"/>
    <property type="match status" value="1"/>
</dbReference>
<dbReference type="SUPFAM" id="SSF56112">
    <property type="entry name" value="Protein kinase-like (PK-like)"/>
    <property type="match status" value="1"/>
</dbReference>
<dbReference type="CDD" id="cd14014">
    <property type="entry name" value="STKc_PknB_like"/>
    <property type="match status" value="1"/>
</dbReference>
<keyword evidence="6 7" id="KW-0067">ATP-binding</keyword>
<dbReference type="SMART" id="SM00220">
    <property type="entry name" value="S_TKc"/>
    <property type="match status" value="1"/>
</dbReference>
<evidence type="ECO:0000256" key="2">
    <source>
        <dbReference type="ARBA" id="ARBA00012513"/>
    </source>
</evidence>
<dbReference type="InterPro" id="IPR005532">
    <property type="entry name" value="SUMF_dom"/>
</dbReference>
<keyword evidence="3" id="KW-0808">Transferase</keyword>
<gene>
    <name evidence="10" type="ORF">UABAM_03766</name>
</gene>
<evidence type="ECO:0000256" key="8">
    <source>
        <dbReference type="SAM" id="MobiDB-lite"/>
    </source>
</evidence>
<evidence type="ECO:0000259" key="9">
    <source>
        <dbReference type="PROSITE" id="PS50011"/>
    </source>
</evidence>
<dbReference type="GO" id="GO:0004674">
    <property type="term" value="F:protein serine/threonine kinase activity"/>
    <property type="evidence" value="ECO:0007669"/>
    <property type="project" value="UniProtKB-KW"/>
</dbReference>
<dbReference type="Gene3D" id="3.30.200.20">
    <property type="entry name" value="Phosphorylase Kinase, domain 1"/>
    <property type="match status" value="1"/>
</dbReference>
<dbReference type="AlphaFoldDB" id="A0A5S9IP04"/>
<organism evidence="10 11">
    <name type="scientific">Uabimicrobium amorphum</name>
    <dbReference type="NCBI Taxonomy" id="2596890"/>
    <lineage>
        <taxon>Bacteria</taxon>
        <taxon>Pseudomonadati</taxon>
        <taxon>Planctomycetota</taxon>
        <taxon>Candidatus Uabimicrobiia</taxon>
        <taxon>Candidatus Uabimicrobiales</taxon>
        <taxon>Candidatus Uabimicrobiaceae</taxon>
        <taxon>Candidatus Uabimicrobium</taxon>
    </lineage>
</organism>
<dbReference type="InterPro" id="IPR017441">
    <property type="entry name" value="Protein_kinase_ATP_BS"/>
</dbReference>
<reference evidence="10 11" key="1">
    <citation type="submission" date="2019-08" db="EMBL/GenBank/DDBJ databases">
        <title>Complete genome sequence of Candidatus Uab amorphum.</title>
        <authorList>
            <person name="Shiratori T."/>
            <person name="Suzuki S."/>
            <person name="Kakizawa Y."/>
            <person name="Ishida K."/>
        </authorList>
    </citation>
    <scope>NUCLEOTIDE SEQUENCE [LARGE SCALE GENOMIC DNA]</scope>
    <source>
        <strain evidence="10 11">SRT547</strain>
    </source>
</reference>
<dbReference type="InterPro" id="IPR000719">
    <property type="entry name" value="Prot_kinase_dom"/>
</dbReference>
<keyword evidence="11" id="KW-1185">Reference proteome</keyword>
<dbReference type="PROSITE" id="PS00107">
    <property type="entry name" value="PROTEIN_KINASE_ATP"/>
    <property type="match status" value="1"/>
</dbReference>
<feature type="region of interest" description="Disordered" evidence="8">
    <location>
        <begin position="290"/>
        <end position="319"/>
    </location>
</feature>
<dbReference type="Gene3D" id="3.90.1580.10">
    <property type="entry name" value="paralog of FGE (formylglycine-generating enzyme)"/>
    <property type="match status" value="1"/>
</dbReference>
<dbReference type="InterPro" id="IPR016187">
    <property type="entry name" value="CTDL_fold"/>
</dbReference>